<dbReference type="InParanoid" id="D2A2W0"/>
<evidence type="ECO:0000313" key="3">
    <source>
        <dbReference type="Proteomes" id="UP000007266"/>
    </source>
</evidence>
<proteinExistence type="predicted"/>
<evidence type="ECO:0000256" key="1">
    <source>
        <dbReference type="SAM" id="SignalP"/>
    </source>
</evidence>
<dbReference type="HOGENOM" id="CLU_2111994_0_0_1"/>
<feature type="signal peptide" evidence="1">
    <location>
        <begin position="1"/>
        <end position="19"/>
    </location>
</feature>
<evidence type="ECO:0000313" key="2">
    <source>
        <dbReference type="EMBL" id="EFA01996.1"/>
    </source>
</evidence>
<accession>D2A2W0</accession>
<name>D2A2W0_TRICA</name>
<dbReference type="AlphaFoldDB" id="D2A2W0"/>
<keyword evidence="1" id="KW-0732">Signal</keyword>
<dbReference type="EMBL" id="KQ971338">
    <property type="protein sequence ID" value="EFA01996.1"/>
    <property type="molecule type" value="Genomic_DNA"/>
</dbReference>
<organism evidence="2 3">
    <name type="scientific">Tribolium castaneum</name>
    <name type="common">Red flour beetle</name>
    <dbReference type="NCBI Taxonomy" id="7070"/>
    <lineage>
        <taxon>Eukaryota</taxon>
        <taxon>Metazoa</taxon>
        <taxon>Ecdysozoa</taxon>
        <taxon>Arthropoda</taxon>
        <taxon>Hexapoda</taxon>
        <taxon>Insecta</taxon>
        <taxon>Pterygota</taxon>
        <taxon>Neoptera</taxon>
        <taxon>Endopterygota</taxon>
        <taxon>Coleoptera</taxon>
        <taxon>Polyphaga</taxon>
        <taxon>Cucujiformia</taxon>
        <taxon>Tenebrionidae</taxon>
        <taxon>Tenebrionidae incertae sedis</taxon>
        <taxon>Tribolium</taxon>
    </lineage>
</organism>
<dbReference type="Proteomes" id="UP000007266">
    <property type="component" value="Linkage group 4"/>
</dbReference>
<feature type="chain" id="PRO_5003028266" description="Secreted protein" evidence="1">
    <location>
        <begin position="20"/>
        <end position="115"/>
    </location>
</feature>
<gene>
    <name evidence="2" type="primary">GLEAN_07617</name>
    <name evidence="2" type="ORF">TcasGA2_TC007617</name>
</gene>
<evidence type="ECO:0008006" key="4">
    <source>
        <dbReference type="Google" id="ProtNLM"/>
    </source>
</evidence>
<reference evidence="2 3" key="1">
    <citation type="journal article" date="2008" name="Nature">
        <title>The genome of the model beetle and pest Tribolium castaneum.</title>
        <authorList>
            <consortium name="Tribolium Genome Sequencing Consortium"/>
            <person name="Richards S."/>
            <person name="Gibbs R.A."/>
            <person name="Weinstock G.M."/>
            <person name="Brown S.J."/>
            <person name="Denell R."/>
            <person name="Beeman R.W."/>
            <person name="Gibbs R."/>
            <person name="Beeman R.W."/>
            <person name="Brown S.J."/>
            <person name="Bucher G."/>
            <person name="Friedrich M."/>
            <person name="Grimmelikhuijzen C.J."/>
            <person name="Klingler M."/>
            <person name="Lorenzen M."/>
            <person name="Richards S."/>
            <person name="Roth S."/>
            <person name="Schroder R."/>
            <person name="Tautz D."/>
            <person name="Zdobnov E.M."/>
            <person name="Muzny D."/>
            <person name="Gibbs R.A."/>
            <person name="Weinstock G.M."/>
            <person name="Attaway T."/>
            <person name="Bell S."/>
            <person name="Buhay C.J."/>
            <person name="Chandrabose M.N."/>
            <person name="Chavez D."/>
            <person name="Clerk-Blankenburg K.P."/>
            <person name="Cree A."/>
            <person name="Dao M."/>
            <person name="Davis C."/>
            <person name="Chacko J."/>
            <person name="Dinh H."/>
            <person name="Dugan-Rocha S."/>
            <person name="Fowler G."/>
            <person name="Garner T.T."/>
            <person name="Garnes J."/>
            <person name="Gnirke A."/>
            <person name="Hawes A."/>
            <person name="Hernandez J."/>
            <person name="Hines S."/>
            <person name="Holder M."/>
            <person name="Hume J."/>
            <person name="Jhangiani S.N."/>
            <person name="Joshi V."/>
            <person name="Khan Z.M."/>
            <person name="Jackson L."/>
            <person name="Kovar C."/>
            <person name="Kowis A."/>
            <person name="Lee S."/>
            <person name="Lewis L.R."/>
            <person name="Margolis J."/>
            <person name="Morgan M."/>
            <person name="Nazareth L.V."/>
            <person name="Nguyen N."/>
            <person name="Okwuonu G."/>
            <person name="Parker D."/>
            <person name="Richards S."/>
            <person name="Ruiz S.J."/>
            <person name="Santibanez J."/>
            <person name="Savard J."/>
            <person name="Scherer S.E."/>
            <person name="Schneider B."/>
            <person name="Sodergren E."/>
            <person name="Tautz D."/>
            <person name="Vattahil S."/>
            <person name="Villasana D."/>
            <person name="White C.S."/>
            <person name="Wright R."/>
            <person name="Park Y."/>
            <person name="Beeman R.W."/>
            <person name="Lord J."/>
            <person name="Oppert B."/>
            <person name="Lorenzen M."/>
            <person name="Brown S."/>
            <person name="Wang L."/>
            <person name="Savard J."/>
            <person name="Tautz D."/>
            <person name="Richards S."/>
            <person name="Weinstock G."/>
            <person name="Gibbs R.A."/>
            <person name="Liu Y."/>
            <person name="Worley K."/>
            <person name="Weinstock G."/>
            <person name="Elsik C.G."/>
            <person name="Reese J.T."/>
            <person name="Elhaik E."/>
            <person name="Landan G."/>
            <person name="Graur D."/>
            <person name="Arensburger P."/>
            <person name="Atkinson P."/>
            <person name="Beeman R.W."/>
            <person name="Beidler J."/>
            <person name="Brown S.J."/>
            <person name="Demuth J.P."/>
            <person name="Drury D.W."/>
            <person name="Du Y.Z."/>
            <person name="Fujiwara H."/>
            <person name="Lorenzen M."/>
            <person name="Maselli V."/>
            <person name="Osanai M."/>
            <person name="Park Y."/>
            <person name="Robertson H.M."/>
            <person name="Tu Z."/>
            <person name="Wang J.J."/>
            <person name="Wang S."/>
            <person name="Richards S."/>
            <person name="Song H."/>
            <person name="Zhang L."/>
            <person name="Sodergren E."/>
            <person name="Werner D."/>
            <person name="Stanke M."/>
            <person name="Morgenstern B."/>
            <person name="Solovyev V."/>
            <person name="Kosarev P."/>
            <person name="Brown G."/>
            <person name="Chen H.C."/>
            <person name="Ermolaeva O."/>
            <person name="Hlavina W."/>
            <person name="Kapustin Y."/>
            <person name="Kiryutin B."/>
            <person name="Kitts P."/>
            <person name="Maglott D."/>
            <person name="Pruitt K."/>
            <person name="Sapojnikov V."/>
            <person name="Souvorov A."/>
            <person name="Mackey A.J."/>
            <person name="Waterhouse R.M."/>
            <person name="Wyder S."/>
            <person name="Zdobnov E.M."/>
            <person name="Zdobnov E.M."/>
            <person name="Wyder S."/>
            <person name="Kriventseva E.V."/>
            <person name="Kadowaki T."/>
            <person name="Bork P."/>
            <person name="Aranda M."/>
            <person name="Bao R."/>
            <person name="Beermann A."/>
            <person name="Berns N."/>
            <person name="Bolognesi R."/>
            <person name="Bonneton F."/>
            <person name="Bopp D."/>
            <person name="Brown S.J."/>
            <person name="Bucher G."/>
            <person name="Butts T."/>
            <person name="Chaumot A."/>
            <person name="Denell R.E."/>
            <person name="Ferrier D.E."/>
            <person name="Friedrich M."/>
            <person name="Gordon C.M."/>
            <person name="Jindra M."/>
            <person name="Klingler M."/>
            <person name="Lan Q."/>
            <person name="Lattorff H.M."/>
            <person name="Laudet V."/>
            <person name="von Levetsow C."/>
            <person name="Liu Z."/>
            <person name="Lutz R."/>
            <person name="Lynch J.A."/>
            <person name="da Fonseca R.N."/>
            <person name="Posnien N."/>
            <person name="Reuter R."/>
            <person name="Roth S."/>
            <person name="Savard J."/>
            <person name="Schinko J.B."/>
            <person name="Schmitt C."/>
            <person name="Schoppmeier M."/>
            <person name="Schroder R."/>
            <person name="Shippy T.D."/>
            <person name="Simonnet F."/>
            <person name="Marques-Souza H."/>
            <person name="Tautz D."/>
            <person name="Tomoyasu Y."/>
            <person name="Trauner J."/>
            <person name="Van der Zee M."/>
            <person name="Vervoort M."/>
            <person name="Wittkopp N."/>
            <person name="Wimmer E.A."/>
            <person name="Yang X."/>
            <person name="Jones A.K."/>
            <person name="Sattelle D.B."/>
            <person name="Ebert P.R."/>
            <person name="Nelson D."/>
            <person name="Scott J.G."/>
            <person name="Beeman R.W."/>
            <person name="Muthukrishnan S."/>
            <person name="Kramer K.J."/>
            <person name="Arakane Y."/>
            <person name="Beeman R.W."/>
            <person name="Zhu Q."/>
            <person name="Hogenkamp D."/>
            <person name="Dixit R."/>
            <person name="Oppert B."/>
            <person name="Jiang H."/>
            <person name="Zou Z."/>
            <person name="Marshall J."/>
            <person name="Elpidina E."/>
            <person name="Vinokurov K."/>
            <person name="Oppert C."/>
            <person name="Zou Z."/>
            <person name="Evans J."/>
            <person name="Lu Z."/>
            <person name="Zhao P."/>
            <person name="Sumathipala N."/>
            <person name="Altincicek B."/>
            <person name="Vilcinskas A."/>
            <person name="Williams M."/>
            <person name="Hultmark D."/>
            <person name="Hetru C."/>
            <person name="Jiang H."/>
            <person name="Grimmelikhuijzen C.J."/>
            <person name="Hauser F."/>
            <person name="Cazzamali G."/>
            <person name="Williamson M."/>
            <person name="Park Y."/>
            <person name="Li B."/>
            <person name="Tanaka Y."/>
            <person name="Predel R."/>
            <person name="Neupert S."/>
            <person name="Schachtner J."/>
            <person name="Verleyen P."/>
            <person name="Raible F."/>
            <person name="Bork P."/>
            <person name="Friedrich M."/>
            <person name="Walden K.K."/>
            <person name="Robertson H.M."/>
            <person name="Angeli S."/>
            <person name="Foret S."/>
            <person name="Bucher G."/>
            <person name="Schuetz S."/>
            <person name="Maleszka R."/>
            <person name="Wimmer E.A."/>
            <person name="Beeman R.W."/>
            <person name="Lorenzen M."/>
            <person name="Tomoyasu Y."/>
            <person name="Miller S.C."/>
            <person name="Grossmann D."/>
            <person name="Bucher G."/>
        </authorList>
    </citation>
    <scope>NUCLEOTIDE SEQUENCE [LARGE SCALE GENOMIC DNA]</scope>
    <source>
        <strain evidence="2 3">Georgia GA2</strain>
    </source>
</reference>
<protein>
    <recommendedName>
        <fullName evidence="4">Secreted protein</fullName>
    </recommendedName>
</protein>
<keyword evidence="3" id="KW-1185">Reference proteome</keyword>
<reference evidence="2 3" key="2">
    <citation type="journal article" date="2010" name="Nucleic Acids Res.">
        <title>BeetleBase in 2010: revisions to provide comprehensive genomic information for Tribolium castaneum.</title>
        <authorList>
            <person name="Kim H.S."/>
            <person name="Murphy T."/>
            <person name="Xia J."/>
            <person name="Caragea D."/>
            <person name="Park Y."/>
            <person name="Beeman R.W."/>
            <person name="Lorenzen M.D."/>
            <person name="Butcher S."/>
            <person name="Manak J.R."/>
            <person name="Brown S.J."/>
        </authorList>
    </citation>
    <scope>GENOME REANNOTATION</scope>
    <source>
        <strain evidence="2 3">Georgia GA2</strain>
    </source>
</reference>
<sequence>MRWCALCVFSAIVTLRACAFGSVIPCSVTTTTESLFVLRVGRCGAEASFRDAVAFYLIDANSKKHTPPSGRNGATVTLFCVPRQKRSSQNEGVSRNFMALTPFPASGKRRRGHYC</sequence>